<evidence type="ECO:0000259" key="2">
    <source>
        <dbReference type="Pfam" id="PF23771"/>
    </source>
</evidence>
<dbReference type="InterPro" id="IPR016868">
    <property type="entry name" value="Phage_B3_Orf5"/>
</dbReference>
<evidence type="ECO:0000313" key="3">
    <source>
        <dbReference type="EMBL" id="RNM18556.1"/>
    </source>
</evidence>
<name>A0ABX9WNJ7_9GAMM</name>
<protein>
    <submittedName>
        <fullName evidence="3">DUF2786 domain-containing protein</fullName>
    </submittedName>
</protein>
<proteinExistence type="predicted"/>
<dbReference type="Pfam" id="PF23771">
    <property type="entry name" value="DUF7168"/>
    <property type="match status" value="1"/>
</dbReference>
<dbReference type="InterPro" id="IPR055592">
    <property type="entry name" value="DUF7168"/>
</dbReference>
<feature type="domain" description="DUF7168" evidence="2">
    <location>
        <begin position="46"/>
        <end position="195"/>
    </location>
</feature>
<evidence type="ECO:0000259" key="1">
    <source>
        <dbReference type="Pfam" id="PF10979"/>
    </source>
</evidence>
<gene>
    <name evidence="3" type="ORF">EFS38_19800</name>
</gene>
<feature type="domain" description="DUF2786" evidence="1">
    <location>
        <begin position="5"/>
        <end position="43"/>
    </location>
</feature>
<dbReference type="Proteomes" id="UP000271870">
    <property type="component" value="Unassembled WGS sequence"/>
</dbReference>
<comment type="caution">
    <text evidence="3">The sequence shown here is derived from an EMBL/GenBank/DDBJ whole genome shotgun (WGS) entry which is preliminary data.</text>
</comment>
<dbReference type="EMBL" id="RJLS01000043">
    <property type="protein sequence ID" value="RNM18556.1"/>
    <property type="molecule type" value="Genomic_DNA"/>
</dbReference>
<keyword evidence="4" id="KW-1185">Reference proteome</keyword>
<reference evidence="3 4" key="1">
    <citation type="submission" date="2018-11" db="EMBL/GenBank/DDBJ databases">
        <title>Characterization of surface water Dickeya isolates.</title>
        <authorList>
            <person name="Van Gijsegem F."/>
            <person name="Pedron J."/>
        </authorList>
    </citation>
    <scope>NUCLEOTIDE SEQUENCE [LARGE SCALE GENOMIC DNA]</scope>
    <source>
        <strain evidence="3 4">FVG10-MFV-A16</strain>
    </source>
</reference>
<accession>A0ABX9WNJ7</accession>
<organism evidence="3 4">
    <name type="scientific">Dickeya undicola</name>
    <dbReference type="NCBI Taxonomy" id="1577887"/>
    <lineage>
        <taxon>Bacteria</taxon>
        <taxon>Pseudomonadati</taxon>
        <taxon>Pseudomonadota</taxon>
        <taxon>Gammaproteobacteria</taxon>
        <taxon>Enterobacterales</taxon>
        <taxon>Pectobacteriaceae</taxon>
        <taxon>Dickeya</taxon>
    </lineage>
</organism>
<sequence length="235" mass="26052">MSNEKYLNKIKKLLNLAKRTTNANEAANAMSQAQALMRQHGLNETDVELSAVTEFNSKTAPSHAIRPPMWMTMLTEVVRRSFGVSSYYQDCALGGKLRRTVVFYGPSERPQIAAYAFDVLSRQLTAARNEFNASQRKSLKRATKITRADNFCEGWCRGVYCVVKDFAMPPAEKELIDAYTARLKSNEGMETIENRKAKKARGADDSIIAGFVAGRTAHLNHGVAGAEPARIGRDS</sequence>
<dbReference type="PIRSF" id="PIRSF028111">
    <property type="entry name" value="UCP028111"/>
    <property type="match status" value="1"/>
</dbReference>
<dbReference type="RefSeq" id="WP_123251698.1">
    <property type="nucleotide sequence ID" value="NZ_RJLS01000043.1"/>
</dbReference>
<dbReference type="Pfam" id="PF10979">
    <property type="entry name" value="DUF2786"/>
    <property type="match status" value="1"/>
</dbReference>
<evidence type="ECO:0000313" key="4">
    <source>
        <dbReference type="Proteomes" id="UP000271870"/>
    </source>
</evidence>
<dbReference type="InterPro" id="IPR024498">
    <property type="entry name" value="DUF2786"/>
</dbReference>